<evidence type="ECO:0000313" key="2">
    <source>
        <dbReference type="EMBL" id="KAF9493218.1"/>
    </source>
</evidence>
<protein>
    <recommendedName>
        <fullName evidence="1">DUF6589 domain-containing protein</fullName>
    </recommendedName>
</protein>
<proteinExistence type="predicted"/>
<dbReference type="OrthoDB" id="5424058at2759"/>
<sequence length="420" mass="47728">METPGLGSSKHQHARLVDITEVQNLQLECVEARKCNQQATEKAKIEAMLTALKLSGFPTIFAFLDTINESRYYHPMYPGANLKQKVQPLPDHNVPVSSGMCMIQKIKDLRQLKLQQIIQIAHSCPCMIIWNNLNIAFHVGEQCQASKNHFDNSTIATLVPLFDVTPGGLPLELKQVKELKNKMIWHIENILFSTFPSLCLLLSDQILPPHNIEPIPIHKTEQYPLPTMHIDKSSLDGTLQVLETIVTQTLKMDTDTIKKHGVFICAGDQLSILLLDKAFTSWRDDIDLVNNLSQYTEGQYGLFHIKMAGNQMVANEFWGTLNSDSPWSLWKINSLLSRKAIMAGWKAKSPTPFQLTYDLILSLTLLVHILDAFRIICPQNFVEEWITEVKTYKEVHDIAVELHQQFCSARHVGDLQQLKQ</sequence>
<comment type="caution">
    <text evidence="2">The sequence shown here is derived from an EMBL/GenBank/DDBJ whole genome shotgun (WGS) entry which is preliminary data.</text>
</comment>
<dbReference type="EMBL" id="MU154589">
    <property type="protein sequence ID" value="KAF9493218.1"/>
    <property type="molecule type" value="Genomic_DNA"/>
</dbReference>
<gene>
    <name evidence="2" type="ORF">BDN71DRAFT_1432674</name>
</gene>
<dbReference type="Pfam" id="PF20231">
    <property type="entry name" value="DUF6589"/>
    <property type="match status" value="1"/>
</dbReference>
<accession>A0A9P5ZS21</accession>
<name>A0A9P5ZS21_PLEER</name>
<keyword evidence="3" id="KW-1185">Reference proteome</keyword>
<evidence type="ECO:0000313" key="3">
    <source>
        <dbReference type="Proteomes" id="UP000807025"/>
    </source>
</evidence>
<feature type="domain" description="DUF6589" evidence="1">
    <location>
        <begin position="174"/>
        <end position="411"/>
    </location>
</feature>
<dbReference type="AlphaFoldDB" id="A0A9P5ZS21"/>
<dbReference type="Proteomes" id="UP000807025">
    <property type="component" value="Unassembled WGS sequence"/>
</dbReference>
<dbReference type="InterPro" id="IPR046496">
    <property type="entry name" value="DUF6589"/>
</dbReference>
<reference evidence="2" key="1">
    <citation type="submission" date="2020-11" db="EMBL/GenBank/DDBJ databases">
        <authorList>
            <consortium name="DOE Joint Genome Institute"/>
            <person name="Ahrendt S."/>
            <person name="Riley R."/>
            <person name="Andreopoulos W."/>
            <person name="Labutti K."/>
            <person name="Pangilinan J."/>
            <person name="Ruiz-Duenas F.J."/>
            <person name="Barrasa J.M."/>
            <person name="Sanchez-Garcia M."/>
            <person name="Camarero S."/>
            <person name="Miyauchi S."/>
            <person name="Serrano A."/>
            <person name="Linde D."/>
            <person name="Babiker R."/>
            <person name="Drula E."/>
            <person name="Ayuso-Fernandez I."/>
            <person name="Pacheco R."/>
            <person name="Padilla G."/>
            <person name="Ferreira P."/>
            <person name="Barriuso J."/>
            <person name="Kellner H."/>
            <person name="Castanera R."/>
            <person name="Alfaro M."/>
            <person name="Ramirez L."/>
            <person name="Pisabarro A.G."/>
            <person name="Kuo A."/>
            <person name="Tritt A."/>
            <person name="Lipzen A."/>
            <person name="He G."/>
            <person name="Yan M."/>
            <person name="Ng V."/>
            <person name="Cullen D."/>
            <person name="Martin F."/>
            <person name="Rosso M.-N."/>
            <person name="Henrissat B."/>
            <person name="Hibbett D."/>
            <person name="Martinez A.T."/>
            <person name="Grigoriev I.V."/>
        </authorList>
    </citation>
    <scope>NUCLEOTIDE SEQUENCE</scope>
    <source>
        <strain evidence="2">ATCC 90797</strain>
    </source>
</reference>
<evidence type="ECO:0000259" key="1">
    <source>
        <dbReference type="Pfam" id="PF20231"/>
    </source>
</evidence>
<organism evidence="2 3">
    <name type="scientific">Pleurotus eryngii</name>
    <name type="common">Boletus of the steppes</name>
    <dbReference type="NCBI Taxonomy" id="5323"/>
    <lineage>
        <taxon>Eukaryota</taxon>
        <taxon>Fungi</taxon>
        <taxon>Dikarya</taxon>
        <taxon>Basidiomycota</taxon>
        <taxon>Agaricomycotina</taxon>
        <taxon>Agaricomycetes</taxon>
        <taxon>Agaricomycetidae</taxon>
        <taxon>Agaricales</taxon>
        <taxon>Pleurotineae</taxon>
        <taxon>Pleurotaceae</taxon>
        <taxon>Pleurotus</taxon>
    </lineage>
</organism>